<proteinExistence type="predicted"/>
<accession>A0ABN9RZC7</accession>
<reference evidence="2" key="1">
    <citation type="submission" date="2023-10" db="EMBL/GenBank/DDBJ databases">
        <authorList>
            <person name="Chen Y."/>
            <person name="Shah S."/>
            <person name="Dougan E. K."/>
            <person name="Thang M."/>
            <person name="Chan C."/>
        </authorList>
    </citation>
    <scope>NUCLEOTIDE SEQUENCE [LARGE SCALE GENOMIC DNA]</scope>
</reference>
<dbReference type="Proteomes" id="UP001189429">
    <property type="component" value="Unassembled WGS sequence"/>
</dbReference>
<organism evidence="2 3">
    <name type="scientific">Prorocentrum cordatum</name>
    <dbReference type="NCBI Taxonomy" id="2364126"/>
    <lineage>
        <taxon>Eukaryota</taxon>
        <taxon>Sar</taxon>
        <taxon>Alveolata</taxon>
        <taxon>Dinophyceae</taxon>
        <taxon>Prorocentrales</taxon>
        <taxon>Prorocentraceae</taxon>
        <taxon>Prorocentrum</taxon>
    </lineage>
</organism>
<name>A0ABN9RZC7_9DINO</name>
<feature type="compositionally biased region" description="Polar residues" evidence="1">
    <location>
        <begin position="1024"/>
        <end position="1034"/>
    </location>
</feature>
<feature type="non-terminal residue" evidence="2">
    <location>
        <position position="1034"/>
    </location>
</feature>
<dbReference type="InterPro" id="IPR043502">
    <property type="entry name" value="DNA/RNA_pol_sf"/>
</dbReference>
<sequence length="1034" mass="113204">MSTAWELLPVEAPGDGGRTGRATRGCRAVRSRHRQSEHARDWECEVHEALNGLYSHGAPDGDQFLSSAQEAGAQHVKDVISSVGPPRIAPCAAFTELRGHAPGYAQMPEIRTPFQRDLVSLPRGGRALCDGLLLLEGPYNDPKLVRSQPPLASFLLDLYDSNLLCFGPEQSATVGMSFVLKSDKVRQRLIFDTRAANQDFADPGYTQLPTAGAWNGLTPRPGDKLFLSQVDVDNAFYRILLPPGLSRRFVLPAVSRRALLAARPGLVLPEGGEISGFLRVLPMGWTWSLYFCQSMVETAVRRSGFPDSRLVRDRHTTLDVRSGKVAAVYVDGAAILGTDSTMVDQRCQDVTRCLQDHGLICKGVERSGGLQKFTGLNFDVETGKISLGRGRLWRLRLGLLCAADQRHITGGDLRRLVGHFTWAALVRRELPAIFDSVYPFADRAGSCQWRMWASVELELRRAAALVCFCFVDPKRPLASDIYATDASGSSGVDAGGRGVMGRGSEADVVQRLACQAERWRYNVMDAITAWCHMLGAEAPMARCSRAARKGDSDFLAATAADIGAFDDCGLKVKGRLRIQDNVMRAEGRAVILAVRHHLRRVSAQCHRLVVLCDNLSVVLALGKGRPPSPRSMRTCREMLALSLLGNLVVAVRWIASELNPSDRPFRPKSAITNDARLDPRSAWYDAETAARWAAERRGQAVDELVRDEVGDIHGLGGLGGCFLADPTPGGPRGSASATAGGADAALSWEAARVSDRQARTYASLRQAFLEWARRQGCATRTTSELDMALAKYLDMLYFGGFSQSRGQKTVAAPRHYRPECELNGPHGFVRTRAALSGFRRRAPGGTRRPLPRPAYLAILGAALHFRLKEFVLALVIAWDGFLRLPTDVVEMGGGSLAARPSKVGHFDEGALLRGRETSLPDASLHALKRGSTPSGRLWSLDSAEFRKLLARRASLANLDHMKPYQLRHGAAPHAALVGELAPDQIQERLRHLQATRYQRHTRYLAEWSRLEPPPAAVRQGPGWGSSSRTTCEAR</sequence>
<evidence type="ECO:0000313" key="2">
    <source>
        <dbReference type="EMBL" id="CAK0823926.1"/>
    </source>
</evidence>
<dbReference type="SUPFAM" id="SSF56672">
    <property type="entry name" value="DNA/RNA polymerases"/>
    <property type="match status" value="1"/>
</dbReference>
<protein>
    <recommendedName>
        <fullName evidence="4">RNA-directed RNA polymerase</fullName>
    </recommendedName>
</protein>
<comment type="caution">
    <text evidence="2">The sequence shown here is derived from an EMBL/GenBank/DDBJ whole genome shotgun (WGS) entry which is preliminary data.</text>
</comment>
<keyword evidence="3" id="KW-1185">Reference proteome</keyword>
<gene>
    <name evidence="2" type="ORF">PCOR1329_LOCUS24489</name>
</gene>
<evidence type="ECO:0008006" key="4">
    <source>
        <dbReference type="Google" id="ProtNLM"/>
    </source>
</evidence>
<evidence type="ECO:0000313" key="3">
    <source>
        <dbReference type="Proteomes" id="UP001189429"/>
    </source>
</evidence>
<feature type="region of interest" description="Disordered" evidence="1">
    <location>
        <begin position="1"/>
        <end position="23"/>
    </location>
</feature>
<dbReference type="EMBL" id="CAUYUJ010008435">
    <property type="protein sequence ID" value="CAK0823926.1"/>
    <property type="molecule type" value="Genomic_DNA"/>
</dbReference>
<feature type="region of interest" description="Disordered" evidence="1">
    <location>
        <begin position="1014"/>
        <end position="1034"/>
    </location>
</feature>
<evidence type="ECO:0000256" key="1">
    <source>
        <dbReference type="SAM" id="MobiDB-lite"/>
    </source>
</evidence>